<dbReference type="Proteomes" id="UP000290624">
    <property type="component" value="Unassembled WGS sequence"/>
</dbReference>
<evidence type="ECO:0000256" key="1">
    <source>
        <dbReference type="ARBA" id="ARBA00023015"/>
    </source>
</evidence>
<keyword evidence="3" id="KW-0238">DNA-binding</keyword>
<dbReference type="Gene3D" id="1.10.10.10">
    <property type="entry name" value="Winged helix-like DNA-binding domain superfamily/Winged helix DNA-binding domain"/>
    <property type="match status" value="1"/>
</dbReference>
<dbReference type="NCBIfam" id="TIGR02937">
    <property type="entry name" value="sigma70-ECF"/>
    <property type="match status" value="1"/>
</dbReference>
<evidence type="ECO:0000256" key="2">
    <source>
        <dbReference type="ARBA" id="ARBA00023082"/>
    </source>
</evidence>
<feature type="domain" description="RNA polymerase sigma-70" evidence="5">
    <location>
        <begin position="94"/>
        <end position="107"/>
    </location>
</feature>
<sequence length="281" mass="29685">MTTSQPGATTTVAKQTMLSRQEEADLARRSEAGLAAEAALAGAITAPVDATVGELVRVAEQGRQAFFDLVERNLALVGFVVAPIARATGLDREELIQEGRVGLVEAAQRFDPSRGSFASCAIPWIRMRAWDEAVTAHGSLGIPPRRARQWRRAVAMRDALAGDLARAPKVEEVAAQVGESVTVVRSLLGFRPACRLTPEHECAVPAAAPDDADAPDVSAMLAGLSPLHRRILILRHGLAGTPAHSTSEIAAVLRCSASTVRRYEQAALEAVRGVSAIAHAA</sequence>
<organism evidence="6 7">
    <name type="scientific">Propioniciclava flava</name>
    <dbReference type="NCBI Taxonomy" id="2072026"/>
    <lineage>
        <taxon>Bacteria</taxon>
        <taxon>Bacillati</taxon>
        <taxon>Actinomycetota</taxon>
        <taxon>Actinomycetes</taxon>
        <taxon>Propionibacteriales</taxon>
        <taxon>Propionibacteriaceae</taxon>
        <taxon>Propioniciclava</taxon>
    </lineage>
</organism>
<dbReference type="GO" id="GO:0006352">
    <property type="term" value="P:DNA-templated transcription initiation"/>
    <property type="evidence" value="ECO:0007669"/>
    <property type="project" value="InterPro"/>
</dbReference>
<reference evidence="6 7" key="1">
    <citation type="submission" date="2018-01" db="EMBL/GenBank/DDBJ databases">
        <title>Lactibacter flavus gen. nov., sp. nov., a novel bacterium of the family Propionibacteriaceae isolated from raw milk and dairy products.</title>
        <authorList>
            <person name="Wenning M."/>
            <person name="Breitenwieser F."/>
            <person name="Huptas C."/>
            <person name="von Neubeck M."/>
            <person name="Busse H.-J."/>
            <person name="Scherer S."/>
        </authorList>
    </citation>
    <scope>NUCLEOTIDE SEQUENCE [LARGE SCALE GENOMIC DNA]</scope>
    <source>
        <strain evidence="6 7">VG341</strain>
    </source>
</reference>
<evidence type="ECO:0000256" key="3">
    <source>
        <dbReference type="ARBA" id="ARBA00023125"/>
    </source>
</evidence>
<evidence type="ECO:0000313" key="6">
    <source>
        <dbReference type="EMBL" id="RXW33649.1"/>
    </source>
</evidence>
<dbReference type="GO" id="GO:0016987">
    <property type="term" value="F:sigma factor activity"/>
    <property type="evidence" value="ECO:0007669"/>
    <property type="project" value="UniProtKB-KW"/>
</dbReference>
<dbReference type="GO" id="GO:0003677">
    <property type="term" value="F:DNA binding"/>
    <property type="evidence" value="ECO:0007669"/>
    <property type="project" value="UniProtKB-KW"/>
</dbReference>
<protein>
    <recommendedName>
        <fullName evidence="5">RNA polymerase sigma-70 domain-containing protein</fullName>
    </recommendedName>
</protein>
<dbReference type="SUPFAM" id="SSF88946">
    <property type="entry name" value="Sigma2 domain of RNA polymerase sigma factors"/>
    <property type="match status" value="1"/>
</dbReference>
<dbReference type="AlphaFoldDB" id="A0A4Q2EJS9"/>
<keyword evidence="2" id="KW-0731">Sigma factor</keyword>
<dbReference type="InterPro" id="IPR014284">
    <property type="entry name" value="RNA_pol_sigma-70_dom"/>
</dbReference>
<comment type="caution">
    <text evidence="6">The sequence shown here is derived from an EMBL/GenBank/DDBJ whole genome shotgun (WGS) entry which is preliminary data.</text>
</comment>
<evidence type="ECO:0000256" key="4">
    <source>
        <dbReference type="ARBA" id="ARBA00023163"/>
    </source>
</evidence>
<dbReference type="RefSeq" id="WP_129457619.1">
    <property type="nucleotide sequence ID" value="NZ_PPCV01000001.1"/>
</dbReference>
<dbReference type="Pfam" id="PF04542">
    <property type="entry name" value="Sigma70_r2"/>
    <property type="match status" value="1"/>
</dbReference>
<evidence type="ECO:0000313" key="7">
    <source>
        <dbReference type="Proteomes" id="UP000290624"/>
    </source>
</evidence>
<dbReference type="OrthoDB" id="3745243at2"/>
<accession>A0A4Q2EJS9</accession>
<gene>
    <name evidence="6" type="ORF">C1706_02605</name>
</gene>
<keyword evidence="7" id="KW-1185">Reference proteome</keyword>
<dbReference type="SUPFAM" id="SSF88659">
    <property type="entry name" value="Sigma3 and sigma4 domains of RNA polymerase sigma factors"/>
    <property type="match status" value="1"/>
</dbReference>
<dbReference type="InterPro" id="IPR036388">
    <property type="entry name" value="WH-like_DNA-bd_sf"/>
</dbReference>
<dbReference type="EMBL" id="PPCV01000001">
    <property type="protein sequence ID" value="RXW33649.1"/>
    <property type="molecule type" value="Genomic_DNA"/>
</dbReference>
<name>A0A4Q2EJS9_9ACTN</name>
<dbReference type="PANTHER" id="PTHR30603">
    <property type="entry name" value="RNA POLYMERASE SIGMA FACTOR RPO"/>
    <property type="match status" value="1"/>
</dbReference>
<dbReference type="InterPro" id="IPR013325">
    <property type="entry name" value="RNA_pol_sigma_r2"/>
</dbReference>
<dbReference type="Gene3D" id="1.20.120.1810">
    <property type="match status" value="1"/>
</dbReference>
<dbReference type="InterPro" id="IPR007627">
    <property type="entry name" value="RNA_pol_sigma70_r2"/>
</dbReference>
<dbReference type="InterPro" id="IPR050239">
    <property type="entry name" value="Sigma-70_RNA_pol_init_factors"/>
</dbReference>
<dbReference type="Pfam" id="PF04545">
    <property type="entry name" value="Sigma70_r4"/>
    <property type="match status" value="1"/>
</dbReference>
<dbReference type="InterPro" id="IPR000943">
    <property type="entry name" value="RNA_pol_sigma70"/>
</dbReference>
<dbReference type="InterPro" id="IPR007630">
    <property type="entry name" value="RNA_pol_sigma70_r4"/>
</dbReference>
<evidence type="ECO:0000259" key="5">
    <source>
        <dbReference type="PROSITE" id="PS00715"/>
    </source>
</evidence>
<keyword evidence="1" id="KW-0805">Transcription regulation</keyword>
<dbReference type="PROSITE" id="PS00715">
    <property type="entry name" value="SIGMA70_1"/>
    <property type="match status" value="1"/>
</dbReference>
<dbReference type="PRINTS" id="PR00046">
    <property type="entry name" value="SIGMA70FCT"/>
</dbReference>
<proteinExistence type="predicted"/>
<dbReference type="PANTHER" id="PTHR30603:SF47">
    <property type="entry name" value="RNA POLYMERASE SIGMA FACTOR SIGD, CHLOROPLASTIC"/>
    <property type="match status" value="1"/>
</dbReference>
<keyword evidence="4" id="KW-0804">Transcription</keyword>
<dbReference type="InterPro" id="IPR013324">
    <property type="entry name" value="RNA_pol_sigma_r3/r4-like"/>
</dbReference>